<feature type="repeat" description="PPR" evidence="2">
    <location>
        <begin position="556"/>
        <end position="590"/>
    </location>
</feature>
<comment type="caution">
    <text evidence="3">The sequence shown here is derived from an EMBL/GenBank/DDBJ whole genome shotgun (WGS) entry which is preliminary data.</text>
</comment>
<dbReference type="OrthoDB" id="185373at2759"/>
<dbReference type="Proteomes" id="UP000594638">
    <property type="component" value="Unassembled WGS sequence"/>
</dbReference>
<dbReference type="Pfam" id="PF13041">
    <property type="entry name" value="PPR_2"/>
    <property type="match status" value="4"/>
</dbReference>
<accession>A0A8S0RBK3</accession>
<dbReference type="PANTHER" id="PTHR24015:SF1910">
    <property type="entry name" value="PPR REPEAT PROTEIN"/>
    <property type="match status" value="1"/>
</dbReference>
<dbReference type="EMBL" id="CACTIH010002344">
    <property type="protein sequence ID" value="CAA2976047.1"/>
    <property type="molecule type" value="Genomic_DNA"/>
</dbReference>
<dbReference type="GO" id="GO:0008380">
    <property type="term" value="P:RNA splicing"/>
    <property type="evidence" value="ECO:0007669"/>
    <property type="project" value="EnsemblPlants"/>
</dbReference>
<feature type="repeat" description="PPR" evidence="2">
    <location>
        <begin position="153"/>
        <end position="187"/>
    </location>
</feature>
<dbReference type="GO" id="GO:0009507">
    <property type="term" value="C:chloroplast"/>
    <property type="evidence" value="ECO:0007669"/>
    <property type="project" value="EnsemblPlants"/>
</dbReference>
<organism evidence="3 4">
    <name type="scientific">Olea europaea subsp. europaea</name>
    <dbReference type="NCBI Taxonomy" id="158383"/>
    <lineage>
        <taxon>Eukaryota</taxon>
        <taxon>Viridiplantae</taxon>
        <taxon>Streptophyta</taxon>
        <taxon>Embryophyta</taxon>
        <taxon>Tracheophyta</taxon>
        <taxon>Spermatophyta</taxon>
        <taxon>Magnoliopsida</taxon>
        <taxon>eudicotyledons</taxon>
        <taxon>Gunneridae</taxon>
        <taxon>Pentapetalae</taxon>
        <taxon>asterids</taxon>
        <taxon>lamiids</taxon>
        <taxon>Lamiales</taxon>
        <taxon>Oleaceae</taxon>
        <taxon>Oleeae</taxon>
        <taxon>Olea</taxon>
    </lineage>
</organism>
<evidence type="ECO:0000313" key="3">
    <source>
        <dbReference type="EMBL" id="CAA2976047.1"/>
    </source>
</evidence>
<dbReference type="SUPFAM" id="SSF48452">
    <property type="entry name" value="TPR-like"/>
    <property type="match status" value="1"/>
</dbReference>
<dbReference type="FunFam" id="1.25.40.10:FF:000427">
    <property type="entry name" value="Pentatricopeptide repeat-containing protein chloroplastic"/>
    <property type="match status" value="1"/>
</dbReference>
<name>A0A8S0RBK3_OLEEU</name>
<evidence type="ECO:0000313" key="4">
    <source>
        <dbReference type="Proteomes" id="UP000594638"/>
    </source>
</evidence>
<dbReference type="FunFam" id="1.25.40.10:FF:000285">
    <property type="entry name" value="Pentatricopeptide repeat-containing protein, chloroplastic"/>
    <property type="match status" value="1"/>
</dbReference>
<dbReference type="PROSITE" id="PS51375">
    <property type="entry name" value="PPR"/>
    <property type="match status" value="6"/>
</dbReference>
<dbReference type="FunFam" id="1.25.40.10:FF:000730">
    <property type="entry name" value="Pentatricopeptide repeat-containing protein, chloroplastic"/>
    <property type="match status" value="1"/>
</dbReference>
<dbReference type="Pfam" id="PF01535">
    <property type="entry name" value="PPR"/>
    <property type="match status" value="2"/>
</dbReference>
<proteinExistence type="predicted"/>
<dbReference type="Gene3D" id="1.25.40.10">
    <property type="entry name" value="Tetratricopeptide repeat domain"/>
    <property type="match status" value="4"/>
</dbReference>
<evidence type="ECO:0000256" key="2">
    <source>
        <dbReference type="PROSITE-ProRule" id="PRU00708"/>
    </source>
</evidence>
<keyword evidence="1" id="KW-0677">Repeat</keyword>
<dbReference type="PANTHER" id="PTHR24015">
    <property type="entry name" value="OS07G0578800 PROTEIN-RELATED"/>
    <property type="match status" value="1"/>
</dbReference>
<keyword evidence="4" id="KW-1185">Reference proteome</keyword>
<sequence length="622" mass="70220">MFSLSFIQVQTPSLFDIQLSNLVKREKQSRRTKSYRTSYALNQNFPIFSPNDVAFSTHGHSHSTSLKNADNNEKVNVFYSDATPINQSTDSTTLGNWLQACSSVEETRKLHTIIVKCSNNPVPFVYNNLISAYIKSEDLVAACKVFDNMLEKNVVSWTAMLNGYLRFGFDDEALRLFSEFVENGFQGNSKTYVCALNLCSRTSNYDLGKQLHACTLKGRLSNIILDSAILYFYAQCNDLEDAFRVFDRMEKWDVISWTTMITACSQYRQGQEAFLVLSRMLADGLEPNEFTVCSILNACGEEKELKLGRQFHGVIVKKAFHLDVFVGTSLVDMYAKCEEIEDSRALFDEMKRKNIATWTSIIAGYARNGLGEEAIRLFRMMKRLKIFPNNLTVVSILRACGLLRDLSTGKEVHAQIIKNFAPSNIYIGSALVWLYCKCGEYYAASKVLQYMPDRDVVSWTTMISGCAHLGHEYEALEYLKKMLREGVEPNPFTYSSALKACANLEDINQGKLIHSSINKTLALPNVYVGSALINMYSKCGYISEAVQVFDSMPVRNLVSWKAMIVAYAKKGLCGEALKLMYRMQAEGIEVDDYIFSTVLSACGNFEWDMNSSSEHVCSLKNL</sequence>
<dbReference type="GO" id="GO:1900865">
    <property type="term" value="P:chloroplast RNA modification"/>
    <property type="evidence" value="ECO:0007669"/>
    <property type="project" value="EnsemblPlants"/>
</dbReference>
<feature type="repeat" description="PPR" evidence="2">
    <location>
        <begin position="253"/>
        <end position="287"/>
    </location>
</feature>
<dbReference type="AlphaFoldDB" id="A0A8S0RBK3"/>
<feature type="repeat" description="PPR" evidence="2">
    <location>
        <begin position="323"/>
        <end position="353"/>
    </location>
</feature>
<dbReference type="Gramene" id="OE9A054029T1">
    <property type="protein sequence ID" value="OE9A054029C1"/>
    <property type="gene ID" value="OE9A054029"/>
</dbReference>
<feature type="repeat" description="PPR" evidence="2">
    <location>
        <begin position="455"/>
        <end position="489"/>
    </location>
</feature>
<dbReference type="InterPro" id="IPR046960">
    <property type="entry name" value="PPR_At4g14850-like_plant"/>
</dbReference>
<dbReference type="GO" id="GO:0003729">
    <property type="term" value="F:mRNA binding"/>
    <property type="evidence" value="ECO:0007669"/>
    <property type="project" value="EnsemblPlants"/>
</dbReference>
<protein>
    <submittedName>
        <fullName evidence="3">Pentatricopeptide repeat-containing At4g18520</fullName>
    </submittedName>
</protein>
<dbReference type="InterPro" id="IPR011990">
    <property type="entry name" value="TPR-like_helical_dom_sf"/>
</dbReference>
<evidence type="ECO:0000256" key="1">
    <source>
        <dbReference type="ARBA" id="ARBA00022737"/>
    </source>
</evidence>
<dbReference type="InterPro" id="IPR002885">
    <property type="entry name" value="PPR_rpt"/>
</dbReference>
<reference evidence="3 4" key="1">
    <citation type="submission" date="2019-12" db="EMBL/GenBank/DDBJ databases">
        <authorList>
            <person name="Alioto T."/>
            <person name="Alioto T."/>
            <person name="Gomez Garrido J."/>
        </authorList>
    </citation>
    <scope>NUCLEOTIDE SEQUENCE [LARGE SCALE GENOMIC DNA]</scope>
</reference>
<dbReference type="NCBIfam" id="TIGR00756">
    <property type="entry name" value="PPR"/>
    <property type="match status" value="7"/>
</dbReference>
<feature type="repeat" description="PPR" evidence="2">
    <location>
        <begin position="354"/>
        <end position="388"/>
    </location>
</feature>
<gene>
    <name evidence="3" type="ORF">OLEA9_A054029</name>
</gene>